<keyword evidence="4 6" id="KW-1133">Transmembrane helix</keyword>
<dbReference type="GO" id="GO:0016020">
    <property type="term" value="C:membrane"/>
    <property type="evidence" value="ECO:0007669"/>
    <property type="project" value="UniProtKB-SubCell"/>
</dbReference>
<dbReference type="PANTHER" id="PTHR31040">
    <property type="entry name" value="NURIM"/>
    <property type="match status" value="1"/>
</dbReference>
<dbReference type="PANTHER" id="PTHR31040:SF1">
    <property type="entry name" value="NURIM"/>
    <property type="match status" value="1"/>
</dbReference>
<reference evidence="7" key="1">
    <citation type="submission" date="2020-04" db="EMBL/GenBank/DDBJ databases">
        <authorList>
            <person name="Zhang T."/>
        </authorList>
    </citation>
    <scope>NUCLEOTIDE SEQUENCE</scope>
    <source>
        <strain evidence="7">HKST-UBA01</strain>
    </source>
</reference>
<comment type="similarity">
    <text evidence="2">Belongs to the nurim family.</text>
</comment>
<comment type="caution">
    <text evidence="7">The sequence shown here is derived from an EMBL/GenBank/DDBJ whole genome shotgun (WGS) entry which is preliminary data.</text>
</comment>
<feature type="transmembrane region" description="Helical" evidence="6">
    <location>
        <begin position="74"/>
        <end position="93"/>
    </location>
</feature>
<evidence type="ECO:0000256" key="5">
    <source>
        <dbReference type="ARBA" id="ARBA00023136"/>
    </source>
</evidence>
<evidence type="ECO:0000256" key="2">
    <source>
        <dbReference type="ARBA" id="ARBA00010631"/>
    </source>
</evidence>
<dbReference type="InterPro" id="IPR033580">
    <property type="entry name" value="Nurim-like"/>
</dbReference>
<name>A0A956M3D3_UNCEI</name>
<protein>
    <submittedName>
        <fullName evidence="7">Isoprenylcysteine carboxylmethyltransferase family protein</fullName>
    </submittedName>
</protein>
<feature type="transmembrane region" description="Helical" evidence="6">
    <location>
        <begin position="36"/>
        <end position="54"/>
    </location>
</feature>
<proteinExistence type="inferred from homology"/>
<reference evidence="7" key="2">
    <citation type="journal article" date="2021" name="Microbiome">
        <title>Successional dynamics and alternative stable states in a saline activated sludge microbial community over 9 years.</title>
        <authorList>
            <person name="Wang Y."/>
            <person name="Ye J."/>
            <person name="Ju F."/>
            <person name="Liu L."/>
            <person name="Boyd J.A."/>
            <person name="Deng Y."/>
            <person name="Parks D.H."/>
            <person name="Jiang X."/>
            <person name="Yin X."/>
            <person name="Woodcroft B.J."/>
            <person name="Tyson G.W."/>
            <person name="Hugenholtz P."/>
            <person name="Polz M.F."/>
            <person name="Zhang T."/>
        </authorList>
    </citation>
    <scope>NUCLEOTIDE SEQUENCE</scope>
    <source>
        <strain evidence="7">HKST-UBA01</strain>
    </source>
</reference>
<evidence type="ECO:0000313" key="7">
    <source>
        <dbReference type="EMBL" id="MCA9730455.1"/>
    </source>
</evidence>
<evidence type="ECO:0000313" key="8">
    <source>
        <dbReference type="Proteomes" id="UP000697710"/>
    </source>
</evidence>
<comment type="subcellular location">
    <subcellularLocation>
        <location evidence="1">Membrane</location>
        <topology evidence="1">Multi-pass membrane protein</topology>
    </subcellularLocation>
</comment>
<evidence type="ECO:0000256" key="3">
    <source>
        <dbReference type="ARBA" id="ARBA00022692"/>
    </source>
</evidence>
<dbReference type="EMBL" id="JAGQHR010001226">
    <property type="protein sequence ID" value="MCA9730455.1"/>
    <property type="molecule type" value="Genomic_DNA"/>
</dbReference>
<accession>A0A956M3D3</accession>
<dbReference type="Proteomes" id="UP000697710">
    <property type="component" value="Unassembled WGS sequence"/>
</dbReference>
<dbReference type="Gene3D" id="1.20.120.1630">
    <property type="match status" value="1"/>
</dbReference>
<feature type="non-terminal residue" evidence="7">
    <location>
        <position position="1"/>
    </location>
</feature>
<organism evidence="7 8">
    <name type="scientific">Eiseniibacteriota bacterium</name>
    <dbReference type="NCBI Taxonomy" id="2212470"/>
    <lineage>
        <taxon>Bacteria</taxon>
        <taxon>Candidatus Eiseniibacteriota</taxon>
    </lineage>
</organism>
<keyword evidence="5 6" id="KW-0472">Membrane</keyword>
<keyword evidence="3 6" id="KW-0812">Transmembrane</keyword>
<feature type="non-terminal residue" evidence="7">
    <location>
        <position position="175"/>
    </location>
</feature>
<evidence type="ECO:0000256" key="6">
    <source>
        <dbReference type="SAM" id="Phobius"/>
    </source>
</evidence>
<sequence length="175" mass="20192">SLVANLLLLSLFAVQHTVMASPGFKHWFTKIVPVQVERSTFVLASSLLLILMYWQWRPMTGVVWTVEHPAARAVLLGLFGLGWLTVLLSTFLIDHFDLFGLRQVWLHYRGAEYTHHKFQTRALYQYVRHPIMLGFVVAFWATPEMTVGHLLFAVMTTGYIIVGIQFEERDLVNFL</sequence>
<evidence type="ECO:0000256" key="1">
    <source>
        <dbReference type="ARBA" id="ARBA00004141"/>
    </source>
</evidence>
<evidence type="ECO:0000256" key="4">
    <source>
        <dbReference type="ARBA" id="ARBA00022989"/>
    </source>
</evidence>
<gene>
    <name evidence="7" type="ORF">KC729_22445</name>
</gene>
<dbReference type="AlphaFoldDB" id="A0A956M3D3"/>